<gene>
    <name evidence="1" type="ORF">GS601_16180</name>
</gene>
<keyword evidence="2" id="KW-1185">Reference proteome</keyword>
<evidence type="ECO:0000313" key="1">
    <source>
        <dbReference type="EMBL" id="NDJ18809.1"/>
    </source>
</evidence>
<dbReference type="Pfam" id="PF08819">
    <property type="entry name" value="DUF1802"/>
    <property type="match status" value="1"/>
</dbReference>
<comment type="caution">
    <text evidence="1">The sequence shown here is derived from an EMBL/GenBank/DDBJ whole genome shotgun (WGS) entry which is preliminary data.</text>
</comment>
<reference evidence="1" key="1">
    <citation type="submission" date="2019-12" db="EMBL/GenBank/DDBJ databases">
        <title>High-Quality draft genome sequences of three cyanobacteria isolated from the limestone walls of the Old Cathedral of Coimbra.</title>
        <authorList>
            <person name="Tiago I."/>
            <person name="Soares F."/>
            <person name="Portugal A."/>
        </authorList>
    </citation>
    <scope>NUCLEOTIDE SEQUENCE</scope>
    <source>
        <strain evidence="1">A</strain>
    </source>
</reference>
<dbReference type="EMBL" id="WVIE01000020">
    <property type="protein sequence ID" value="NDJ18809.1"/>
    <property type="molecule type" value="Genomic_DNA"/>
</dbReference>
<organism evidence="1 2">
    <name type="scientific">Myxacorys almedinensis A</name>
    <dbReference type="NCBI Taxonomy" id="2690445"/>
    <lineage>
        <taxon>Bacteria</taxon>
        <taxon>Bacillati</taxon>
        <taxon>Cyanobacteriota</taxon>
        <taxon>Cyanophyceae</taxon>
        <taxon>Leptolyngbyales</taxon>
        <taxon>Leptolyngbyaceae</taxon>
        <taxon>Myxacorys</taxon>
        <taxon>Myxacorys almedinensis</taxon>
    </lineage>
</organism>
<evidence type="ECO:0000313" key="2">
    <source>
        <dbReference type="Proteomes" id="UP000646053"/>
    </source>
</evidence>
<dbReference type="InterPro" id="IPR014923">
    <property type="entry name" value="DUF1802"/>
</dbReference>
<sequence>MEHLNRALKEWAIAVDALEQGDMILLLRKGGIREQGGTFSVDHQRVLLYPTYEHQNPHLLKPPYDTKVHPVESGWHPGEIYIGSFADITDIFQVTETTVVQALSPYHIWNAQFVEERLNWKPKTPLYVLALRVFKLAESCSIPYQKRYGGCRSWLDLNDEIGSVEGCRRAIATAIPVLATSAYQERLRQIKTVLAKD</sequence>
<dbReference type="RefSeq" id="WP_162424336.1">
    <property type="nucleotide sequence ID" value="NZ_WVIE01000020.1"/>
</dbReference>
<name>A0A8J7Z2G8_9CYAN</name>
<protein>
    <submittedName>
        <fullName evidence="1">DUF1802 family protein</fullName>
    </submittedName>
</protein>
<proteinExistence type="predicted"/>
<dbReference type="AlphaFoldDB" id="A0A8J7Z2G8"/>
<accession>A0A8J7Z2G8</accession>
<dbReference type="InterPro" id="IPR008307">
    <property type="entry name" value="UCP018957"/>
</dbReference>
<dbReference type="PIRSF" id="PIRSF018957">
    <property type="entry name" value="UCP018957"/>
    <property type="match status" value="1"/>
</dbReference>
<dbReference type="Proteomes" id="UP000646053">
    <property type="component" value="Unassembled WGS sequence"/>
</dbReference>